<accession>A0A4Q9I2P4</accession>
<dbReference type="InterPro" id="IPR003838">
    <property type="entry name" value="ABC3_permease_C"/>
</dbReference>
<evidence type="ECO:0000256" key="4">
    <source>
        <dbReference type="ARBA" id="ARBA00022989"/>
    </source>
</evidence>
<dbReference type="AlphaFoldDB" id="A0A4Q9I2P4"/>
<dbReference type="InterPro" id="IPR050250">
    <property type="entry name" value="Macrolide_Exporter_MacB"/>
</dbReference>
<evidence type="ECO:0000256" key="7">
    <source>
        <dbReference type="SAM" id="MobiDB-lite"/>
    </source>
</evidence>
<keyword evidence="11" id="KW-1185">Reference proteome</keyword>
<feature type="domain" description="ABC3 transporter permease C-terminal" evidence="9">
    <location>
        <begin position="46"/>
        <end position="154"/>
    </location>
</feature>
<evidence type="ECO:0000256" key="3">
    <source>
        <dbReference type="ARBA" id="ARBA00022692"/>
    </source>
</evidence>
<dbReference type="PANTHER" id="PTHR30572:SF4">
    <property type="entry name" value="ABC TRANSPORTER PERMEASE YTRF"/>
    <property type="match status" value="1"/>
</dbReference>
<name>A0A4Q9I2P4_STRKA</name>
<evidence type="ECO:0000259" key="9">
    <source>
        <dbReference type="Pfam" id="PF02687"/>
    </source>
</evidence>
<sequence>MLVVTLMTSALLTTLGALLCLADRAYLGQSAVKSAASLLGLVGGTSGLTTLLLVGNTLTLVVQQRRREIGALRAIGVTPTQIRWQLVGEAIAVAGAAVGTVAVALVLGRLVRDGVLPAGPGTALAVPGPVPVSVPGAVLGMLSTALPTILAAVVAVRAPGRPGREPAKPREAPGGASPVRGGRPSARASTPRAQTGSTRAPLQRASRPSKDEAAVMPRTAATARTA</sequence>
<dbReference type="GO" id="GO:0022857">
    <property type="term" value="F:transmembrane transporter activity"/>
    <property type="evidence" value="ECO:0007669"/>
    <property type="project" value="TreeGrafter"/>
</dbReference>
<evidence type="ECO:0000256" key="6">
    <source>
        <dbReference type="ARBA" id="ARBA00038076"/>
    </source>
</evidence>
<evidence type="ECO:0000256" key="5">
    <source>
        <dbReference type="ARBA" id="ARBA00023136"/>
    </source>
</evidence>
<dbReference type="Proteomes" id="UP000292452">
    <property type="component" value="Unassembled WGS sequence"/>
</dbReference>
<feature type="transmembrane region" description="Helical" evidence="8">
    <location>
        <begin position="90"/>
        <end position="112"/>
    </location>
</feature>
<dbReference type="RefSeq" id="WP_131122149.1">
    <property type="nucleotide sequence ID" value="NZ_SIXH01000020.1"/>
</dbReference>
<organism evidence="10 11">
    <name type="scientific">Streptomyces kasugaensis</name>
    <dbReference type="NCBI Taxonomy" id="1946"/>
    <lineage>
        <taxon>Bacteria</taxon>
        <taxon>Bacillati</taxon>
        <taxon>Actinomycetota</taxon>
        <taxon>Actinomycetes</taxon>
        <taxon>Kitasatosporales</taxon>
        <taxon>Streptomycetaceae</taxon>
        <taxon>Streptomyces</taxon>
    </lineage>
</organism>
<feature type="transmembrane region" description="Helical" evidence="8">
    <location>
        <begin position="38"/>
        <end position="62"/>
    </location>
</feature>
<evidence type="ECO:0000313" key="11">
    <source>
        <dbReference type="Proteomes" id="UP000292452"/>
    </source>
</evidence>
<dbReference type="PANTHER" id="PTHR30572">
    <property type="entry name" value="MEMBRANE COMPONENT OF TRANSPORTER-RELATED"/>
    <property type="match status" value="1"/>
</dbReference>
<keyword evidence="3 8" id="KW-0812">Transmembrane</keyword>
<feature type="region of interest" description="Disordered" evidence="7">
    <location>
        <begin position="160"/>
        <end position="226"/>
    </location>
</feature>
<gene>
    <name evidence="10" type="ORF">EYS09_03760</name>
</gene>
<comment type="subcellular location">
    <subcellularLocation>
        <location evidence="1">Cell membrane</location>
        <topology evidence="1">Multi-pass membrane protein</topology>
    </subcellularLocation>
</comment>
<protein>
    <submittedName>
        <fullName evidence="10">ABC transporter permease</fullName>
    </submittedName>
</protein>
<keyword evidence="2" id="KW-1003">Cell membrane</keyword>
<keyword evidence="4 8" id="KW-1133">Transmembrane helix</keyword>
<reference evidence="10 11" key="1">
    <citation type="submission" date="2019-02" db="EMBL/GenBank/DDBJ databases">
        <title>Draft Genome Sequence of Streptomyces sp. AM-2504, identified by 16S rRNA comparative analysis as a Streptomyces Kasugaensis strain.</title>
        <authorList>
            <person name="Napolioni V."/>
            <person name="Giuliodori A.M."/>
            <person name="Spurio R."/>
            <person name="Fabbretti A."/>
        </authorList>
    </citation>
    <scope>NUCLEOTIDE SEQUENCE [LARGE SCALE GENOMIC DNA]</scope>
    <source>
        <strain evidence="10 11">AM-2504</strain>
    </source>
</reference>
<keyword evidence="5 8" id="KW-0472">Membrane</keyword>
<evidence type="ECO:0000313" key="10">
    <source>
        <dbReference type="EMBL" id="TBO60960.1"/>
    </source>
</evidence>
<evidence type="ECO:0000256" key="1">
    <source>
        <dbReference type="ARBA" id="ARBA00004651"/>
    </source>
</evidence>
<feature type="compositionally biased region" description="Basic and acidic residues" evidence="7">
    <location>
        <begin position="162"/>
        <end position="171"/>
    </location>
</feature>
<comment type="similarity">
    <text evidence="6">Belongs to the ABC-4 integral membrane protein family.</text>
</comment>
<feature type="compositionally biased region" description="Polar residues" evidence="7">
    <location>
        <begin position="187"/>
        <end position="200"/>
    </location>
</feature>
<proteinExistence type="inferred from homology"/>
<dbReference type="GO" id="GO:0005886">
    <property type="term" value="C:plasma membrane"/>
    <property type="evidence" value="ECO:0007669"/>
    <property type="project" value="UniProtKB-SubCell"/>
</dbReference>
<evidence type="ECO:0000256" key="2">
    <source>
        <dbReference type="ARBA" id="ARBA00022475"/>
    </source>
</evidence>
<dbReference type="Pfam" id="PF02687">
    <property type="entry name" value="FtsX"/>
    <property type="match status" value="1"/>
</dbReference>
<feature type="transmembrane region" description="Helical" evidence="8">
    <location>
        <begin position="132"/>
        <end position="156"/>
    </location>
</feature>
<dbReference type="EMBL" id="SIXH01000020">
    <property type="protein sequence ID" value="TBO60960.1"/>
    <property type="molecule type" value="Genomic_DNA"/>
</dbReference>
<evidence type="ECO:0000256" key="8">
    <source>
        <dbReference type="SAM" id="Phobius"/>
    </source>
</evidence>
<comment type="caution">
    <text evidence="10">The sequence shown here is derived from an EMBL/GenBank/DDBJ whole genome shotgun (WGS) entry which is preliminary data.</text>
</comment>